<dbReference type="Proteomes" id="UP000008204">
    <property type="component" value="Chromosome"/>
</dbReference>
<keyword evidence="2" id="KW-1185">Reference proteome</keyword>
<dbReference type="RefSeq" id="WP_012594965.1">
    <property type="nucleotide sequence ID" value="NC_011726.1"/>
</dbReference>
<dbReference type="eggNOG" id="ENOG5032WHP">
    <property type="taxonomic scope" value="Bacteria"/>
</dbReference>
<gene>
    <name evidence="1" type="ordered locus">PCC8801_1641</name>
</gene>
<dbReference type="AlphaFoldDB" id="B7JW03"/>
<dbReference type="KEGG" id="cyp:PCC8801_1641"/>
<evidence type="ECO:0008006" key="3">
    <source>
        <dbReference type="Google" id="ProtNLM"/>
    </source>
</evidence>
<accession>B7JW03</accession>
<dbReference type="EMBL" id="CP001287">
    <property type="protein sequence ID" value="ACK65692.1"/>
    <property type="molecule type" value="Genomic_DNA"/>
</dbReference>
<dbReference type="Pfam" id="PF12570">
    <property type="entry name" value="DUF3750"/>
    <property type="match status" value="1"/>
</dbReference>
<dbReference type="OrthoDB" id="199084at2"/>
<protein>
    <recommendedName>
        <fullName evidence="3">DUF3750 domain-containing protein</fullName>
    </recommendedName>
</protein>
<sequence>METIVELRAAKIPFIGFIAFHYWYVVIREEQQDRWEIWQKPALSPESWGHLHKNLMSPVSGVGNGQSWLETSWTGQLGHELGKIIENSPMIYPYNDFYRYFPGPNSNTYVQWILNQANCNYRLKIKAIGKDY</sequence>
<dbReference type="InterPro" id="IPR022224">
    <property type="entry name" value="DUF3750"/>
</dbReference>
<proteinExistence type="predicted"/>
<name>B7JW03_RIPO1</name>
<reference evidence="2" key="1">
    <citation type="journal article" date="2011" name="MBio">
        <title>Novel metabolic attributes of the genus Cyanothece, comprising a group of unicellular nitrogen-fixing Cyanobacteria.</title>
        <authorList>
            <person name="Bandyopadhyay A."/>
            <person name="Elvitigala T."/>
            <person name="Welsh E."/>
            <person name="Stockel J."/>
            <person name="Liberton M."/>
            <person name="Min H."/>
            <person name="Sherman L.A."/>
            <person name="Pakrasi H.B."/>
        </authorList>
    </citation>
    <scope>NUCLEOTIDE SEQUENCE [LARGE SCALE GENOMIC DNA]</scope>
    <source>
        <strain evidence="2">PCC 8801</strain>
    </source>
</reference>
<dbReference type="HOGENOM" id="CLU_1913586_0_0_3"/>
<organism evidence="1 2">
    <name type="scientific">Rippkaea orientalis (strain PCC 8801 / RF-1)</name>
    <name type="common">Cyanothece sp. (strain PCC 8801)</name>
    <dbReference type="NCBI Taxonomy" id="41431"/>
    <lineage>
        <taxon>Bacteria</taxon>
        <taxon>Bacillati</taxon>
        <taxon>Cyanobacteriota</taxon>
        <taxon>Cyanophyceae</taxon>
        <taxon>Oscillatoriophycideae</taxon>
        <taxon>Chroococcales</taxon>
        <taxon>Aphanothecaceae</taxon>
        <taxon>Rippkaea</taxon>
        <taxon>Rippkaea orientalis</taxon>
    </lineage>
</organism>
<evidence type="ECO:0000313" key="1">
    <source>
        <dbReference type="EMBL" id="ACK65692.1"/>
    </source>
</evidence>
<evidence type="ECO:0000313" key="2">
    <source>
        <dbReference type="Proteomes" id="UP000008204"/>
    </source>
</evidence>